<dbReference type="Gene3D" id="2.30.30.140">
    <property type="match status" value="1"/>
</dbReference>
<dbReference type="Proteomes" id="UP000835052">
    <property type="component" value="Unassembled WGS sequence"/>
</dbReference>
<dbReference type="Gene3D" id="2.40.50.770">
    <property type="entry name" value="RecQ-mediated genome instability protein Rmi1, C-terminal domain"/>
    <property type="match status" value="1"/>
</dbReference>
<comment type="pathway">
    <text evidence="4">Glycan metabolism; heparan sulfate biosynthesis.</text>
</comment>
<dbReference type="GO" id="GO:0000139">
    <property type="term" value="C:Golgi membrane"/>
    <property type="evidence" value="ECO:0007669"/>
    <property type="project" value="UniProtKB-SubCell"/>
</dbReference>
<evidence type="ECO:0000256" key="20">
    <source>
        <dbReference type="ARBA" id="ARBA00042865"/>
    </source>
</evidence>
<dbReference type="PROSITE" id="PS51212">
    <property type="entry name" value="WSC"/>
    <property type="match status" value="1"/>
</dbReference>
<dbReference type="InterPro" id="IPR012864">
    <property type="entry name" value="PCO/ADO"/>
</dbReference>
<evidence type="ECO:0000256" key="23">
    <source>
        <dbReference type="SAM" id="Phobius"/>
    </source>
</evidence>
<evidence type="ECO:0000256" key="22">
    <source>
        <dbReference type="SAM" id="MobiDB-lite"/>
    </source>
</evidence>
<keyword evidence="16" id="KW-0333">Golgi apparatus</keyword>
<dbReference type="SUPFAM" id="SSF51182">
    <property type="entry name" value="RmlC-like cupins"/>
    <property type="match status" value="1"/>
</dbReference>
<dbReference type="PROSITE" id="PS50304">
    <property type="entry name" value="TUDOR"/>
    <property type="match status" value="1"/>
</dbReference>
<feature type="compositionally biased region" description="Polar residues" evidence="22">
    <location>
        <begin position="1625"/>
        <end position="1640"/>
    </location>
</feature>
<dbReference type="PANTHER" id="PTHR46025:SF3">
    <property type="entry name" value="XYLOSYLTRANSFERASE OXT"/>
    <property type="match status" value="1"/>
</dbReference>
<feature type="compositionally biased region" description="Basic and acidic residues" evidence="22">
    <location>
        <begin position="1611"/>
        <end position="1624"/>
    </location>
</feature>
<dbReference type="Pfam" id="PF02485">
    <property type="entry name" value="Branch"/>
    <property type="match status" value="1"/>
</dbReference>
<keyword evidence="14" id="KW-0560">Oxidoreductase</keyword>
<comment type="subcellular location">
    <subcellularLocation>
        <location evidence="2">Endoplasmic reticulum membrane</location>
        <topology evidence="2">Single-pass type II membrane protein</topology>
    </subcellularLocation>
    <subcellularLocation>
        <location evidence="1">Golgi apparatus membrane</location>
        <topology evidence="1">Single-pass type II membrane protein</topology>
    </subcellularLocation>
</comment>
<evidence type="ECO:0000259" key="24">
    <source>
        <dbReference type="PROSITE" id="PS50304"/>
    </source>
</evidence>
<feature type="compositionally biased region" description="Polar residues" evidence="22">
    <location>
        <begin position="1385"/>
        <end position="1394"/>
    </location>
</feature>
<feature type="compositionally biased region" description="Basic and acidic residues" evidence="22">
    <location>
        <begin position="1664"/>
        <end position="1688"/>
    </location>
</feature>
<evidence type="ECO:0000256" key="2">
    <source>
        <dbReference type="ARBA" id="ARBA00004648"/>
    </source>
</evidence>
<feature type="domain" description="WSC" evidence="25">
    <location>
        <begin position="224"/>
        <end position="317"/>
    </location>
</feature>
<feature type="compositionally biased region" description="Basic and acidic residues" evidence="22">
    <location>
        <begin position="1275"/>
        <end position="1305"/>
    </location>
</feature>
<dbReference type="GO" id="GO:0050650">
    <property type="term" value="P:chondroitin sulfate proteoglycan biosynthetic process"/>
    <property type="evidence" value="ECO:0007669"/>
    <property type="project" value="TreeGrafter"/>
</dbReference>
<feature type="compositionally biased region" description="Low complexity" evidence="22">
    <location>
        <begin position="1445"/>
        <end position="1457"/>
    </location>
</feature>
<accession>A0A8S1H0D4</accession>
<keyword evidence="15" id="KW-0408">Iron</keyword>
<evidence type="ECO:0000256" key="12">
    <source>
        <dbReference type="ARBA" id="ARBA00022968"/>
    </source>
</evidence>
<dbReference type="GO" id="GO:0046872">
    <property type="term" value="F:metal ion binding"/>
    <property type="evidence" value="ECO:0007669"/>
    <property type="project" value="UniProtKB-KW"/>
</dbReference>
<reference evidence="26" key="1">
    <citation type="submission" date="2020-10" db="EMBL/GenBank/DDBJ databases">
        <authorList>
            <person name="Kikuchi T."/>
        </authorList>
    </citation>
    <scope>NUCLEOTIDE SEQUENCE</scope>
    <source>
        <strain evidence="26">NKZ352</strain>
    </source>
</reference>
<keyword evidence="17 23" id="KW-0472">Membrane</keyword>
<feature type="compositionally biased region" description="Polar residues" evidence="22">
    <location>
        <begin position="1549"/>
        <end position="1563"/>
    </location>
</feature>
<evidence type="ECO:0000313" key="27">
    <source>
        <dbReference type="Proteomes" id="UP000835052"/>
    </source>
</evidence>
<evidence type="ECO:0000313" key="26">
    <source>
        <dbReference type="EMBL" id="CAD6186770.1"/>
    </source>
</evidence>
<feature type="compositionally biased region" description="Basic and acidic residues" evidence="22">
    <location>
        <begin position="1395"/>
        <end position="1406"/>
    </location>
</feature>
<evidence type="ECO:0000256" key="10">
    <source>
        <dbReference type="ARBA" id="ARBA00022723"/>
    </source>
</evidence>
<dbReference type="InterPro" id="IPR002999">
    <property type="entry name" value="Tudor"/>
</dbReference>
<evidence type="ECO:0000256" key="21">
    <source>
        <dbReference type="ARBA" id="ARBA00047847"/>
    </source>
</evidence>
<comment type="pathway">
    <text evidence="3">Glycan metabolism; chondroitin sulfate biosynthesis.</text>
</comment>
<dbReference type="InterPro" id="IPR042470">
    <property type="entry name" value="RMI1_N_C_sf"/>
</dbReference>
<dbReference type="GO" id="GO:0005789">
    <property type="term" value="C:endoplasmic reticulum membrane"/>
    <property type="evidence" value="ECO:0007669"/>
    <property type="project" value="UniProtKB-SubCell"/>
</dbReference>
<name>A0A8S1H0D4_9PELO</name>
<dbReference type="GO" id="GO:0015012">
    <property type="term" value="P:heparan sulfate proteoglycan biosynthetic process"/>
    <property type="evidence" value="ECO:0007669"/>
    <property type="project" value="TreeGrafter"/>
</dbReference>
<feature type="domain" description="Tudor" evidence="24">
    <location>
        <begin position="1715"/>
        <end position="1765"/>
    </location>
</feature>
<dbReference type="SUPFAM" id="SSF63748">
    <property type="entry name" value="Tudor/PWWP/MBT"/>
    <property type="match status" value="1"/>
</dbReference>
<evidence type="ECO:0000256" key="19">
    <source>
        <dbReference type="ARBA" id="ARBA00023180"/>
    </source>
</evidence>
<dbReference type="Pfam" id="PF08585">
    <property type="entry name" value="RMI1_N_C"/>
    <property type="match status" value="1"/>
</dbReference>
<dbReference type="SMART" id="SM00333">
    <property type="entry name" value="TUDOR"/>
    <property type="match status" value="1"/>
</dbReference>
<keyword evidence="8" id="KW-0808">Transferase</keyword>
<dbReference type="GO" id="GO:0016702">
    <property type="term" value="F:oxidoreductase activity, acting on single donors with incorporation of molecular oxygen, incorporation of two atoms of oxygen"/>
    <property type="evidence" value="ECO:0007669"/>
    <property type="project" value="InterPro"/>
</dbReference>
<dbReference type="InterPro" id="IPR043538">
    <property type="entry name" value="XYLT"/>
</dbReference>
<evidence type="ECO:0000256" key="15">
    <source>
        <dbReference type="ARBA" id="ARBA00023004"/>
    </source>
</evidence>
<evidence type="ECO:0000256" key="9">
    <source>
        <dbReference type="ARBA" id="ARBA00022692"/>
    </source>
</evidence>
<evidence type="ECO:0000256" key="18">
    <source>
        <dbReference type="ARBA" id="ARBA00023157"/>
    </source>
</evidence>
<evidence type="ECO:0000256" key="3">
    <source>
        <dbReference type="ARBA" id="ARBA00004840"/>
    </source>
</evidence>
<feature type="compositionally biased region" description="Basic and acidic residues" evidence="22">
    <location>
        <begin position="1322"/>
        <end position="1351"/>
    </location>
</feature>
<dbReference type="SMART" id="SM00321">
    <property type="entry name" value="WSC"/>
    <property type="match status" value="1"/>
</dbReference>
<evidence type="ECO:0000256" key="16">
    <source>
        <dbReference type="ARBA" id="ARBA00023034"/>
    </source>
</evidence>
<dbReference type="InterPro" id="IPR003406">
    <property type="entry name" value="Glyco_trans_14"/>
</dbReference>
<evidence type="ECO:0000256" key="11">
    <source>
        <dbReference type="ARBA" id="ARBA00022824"/>
    </source>
</evidence>
<comment type="similarity">
    <text evidence="5">Belongs to the glycosyltransferase 14 family. XylT subfamily.</text>
</comment>
<keyword evidence="7" id="KW-0328">Glycosyltransferase</keyword>
<evidence type="ECO:0000259" key="25">
    <source>
        <dbReference type="PROSITE" id="PS51212"/>
    </source>
</evidence>
<feature type="compositionally biased region" description="Basic and acidic residues" evidence="22">
    <location>
        <begin position="1574"/>
        <end position="1589"/>
    </location>
</feature>
<dbReference type="PANTHER" id="PTHR46025">
    <property type="entry name" value="XYLOSYLTRANSFERASE OXT"/>
    <property type="match status" value="1"/>
</dbReference>
<evidence type="ECO:0000256" key="17">
    <source>
        <dbReference type="ARBA" id="ARBA00023136"/>
    </source>
</evidence>
<keyword evidence="11" id="KW-0256">Endoplasmic reticulum</keyword>
<evidence type="ECO:0000256" key="8">
    <source>
        <dbReference type="ARBA" id="ARBA00022679"/>
    </source>
</evidence>
<dbReference type="EMBL" id="CAJGYM010000005">
    <property type="protein sequence ID" value="CAD6186770.1"/>
    <property type="molecule type" value="Genomic_DNA"/>
</dbReference>
<dbReference type="OrthoDB" id="2019572at2759"/>
<feature type="compositionally biased region" description="Polar residues" evidence="22">
    <location>
        <begin position="1591"/>
        <end position="1610"/>
    </location>
</feature>
<evidence type="ECO:0000256" key="14">
    <source>
        <dbReference type="ARBA" id="ARBA00023002"/>
    </source>
</evidence>
<evidence type="ECO:0000256" key="1">
    <source>
        <dbReference type="ARBA" id="ARBA00004323"/>
    </source>
</evidence>
<keyword evidence="27" id="KW-1185">Reference proteome</keyword>
<keyword evidence="9 23" id="KW-0812">Transmembrane</keyword>
<dbReference type="InterPro" id="IPR013894">
    <property type="entry name" value="RMI1_OB"/>
</dbReference>
<keyword evidence="12" id="KW-0735">Signal-anchor</keyword>
<evidence type="ECO:0000256" key="4">
    <source>
        <dbReference type="ARBA" id="ARBA00005093"/>
    </source>
</evidence>
<dbReference type="InterPro" id="IPR002889">
    <property type="entry name" value="WSC_carb-bd"/>
</dbReference>
<keyword evidence="13 23" id="KW-1133">Transmembrane helix</keyword>
<organism evidence="26 27">
    <name type="scientific">Caenorhabditis auriculariae</name>
    <dbReference type="NCBI Taxonomy" id="2777116"/>
    <lineage>
        <taxon>Eukaryota</taxon>
        <taxon>Metazoa</taxon>
        <taxon>Ecdysozoa</taxon>
        <taxon>Nematoda</taxon>
        <taxon>Chromadorea</taxon>
        <taxon>Rhabditida</taxon>
        <taxon>Rhabditina</taxon>
        <taxon>Rhabditomorpha</taxon>
        <taxon>Rhabditoidea</taxon>
        <taxon>Rhabditidae</taxon>
        <taxon>Peloderinae</taxon>
        <taxon>Caenorhabditis</taxon>
    </lineage>
</organism>
<feature type="region of interest" description="Disordered" evidence="22">
    <location>
        <begin position="1261"/>
        <end position="1691"/>
    </location>
</feature>
<feature type="compositionally biased region" description="Low complexity" evidence="22">
    <location>
        <begin position="1464"/>
        <end position="1473"/>
    </location>
</feature>
<dbReference type="Pfam" id="PF07847">
    <property type="entry name" value="PCO_ADO"/>
    <property type="match status" value="1"/>
</dbReference>
<protein>
    <recommendedName>
        <fullName evidence="6">protein xylosyltransferase</fullName>
        <ecNumber evidence="6">2.4.2.26</ecNumber>
    </recommendedName>
    <alternativeName>
        <fullName evidence="20">Peptide O-xylosyltransferase</fullName>
    </alternativeName>
</protein>
<dbReference type="InterPro" id="IPR011051">
    <property type="entry name" value="RmlC_Cupin_sf"/>
</dbReference>
<dbReference type="Pfam" id="PF01822">
    <property type="entry name" value="WSC"/>
    <property type="match status" value="1"/>
</dbReference>
<dbReference type="GO" id="GO:0030158">
    <property type="term" value="F:protein xylosyltransferase activity"/>
    <property type="evidence" value="ECO:0007669"/>
    <property type="project" value="UniProtKB-EC"/>
</dbReference>
<dbReference type="EC" id="2.4.2.26" evidence="6"/>
<dbReference type="CDD" id="cd20289">
    <property type="entry name" value="cupin_ADO"/>
    <property type="match status" value="1"/>
</dbReference>
<comment type="caution">
    <text evidence="26">The sequence shown here is derived from an EMBL/GenBank/DDBJ whole genome shotgun (WGS) entry which is preliminary data.</text>
</comment>
<proteinExistence type="inferred from homology"/>
<feature type="compositionally biased region" description="Low complexity" evidence="22">
    <location>
        <begin position="1407"/>
        <end position="1416"/>
    </location>
</feature>
<gene>
    <name evidence="26" type="ORF">CAUJ_LOCUS2689</name>
</gene>
<evidence type="ECO:0000256" key="13">
    <source>
        <dbReference type="ARBA" id="ARBA00022989"/>
    </source>
</evidence>
<feature type="compositionally biased region" description="Basic and acidic residues" evidence="22">
    <location>
        <begin position="1419"/>
        <end position="1440"/>
    </location>
</feature>
<feature type="compositionally biased region" description="Basic and acidic residues" evidence="22">
    <location>
        <begin position="1523"/>
        <end position="1548"/>
    </location>
</feature>
<evidence type="ECO:0000256" key="5">
    <source>
        <dbReference type="ARBA" id="ARBA00010195"/>
    </source>
</evidence>
<keyword evidence="10" id="KW-0479">Metal-binding</keyword>
<keyword evidence="19" id="KW-0325">Glycoprotein</keyword>
<sequence>MTRLASEERKKEEEGREIEKKGVHGVVLTEWAARNEQVLGGESGQFWGSREKEHRSGSSGLRVWRLCVWAVSQPFRTAFARADPSASRPPGHFLSAARFHESRLHKHLVQGPLYGTSAGSHGAMRYSFYVGLTSVLFFVNVLWIYNSAQYGGHNGTSSNVPEASLVNENKLCNVTDSLALSALQRAKTTLCRSKITDSSCQLASGTFHDQFPLSTCSNYDDLLEDIRVGCFSDQKGNRTLDDFSYEFATSNSKKKCRQSCYKAGFLYYGLEFGKECFCGNSIGHASVLDDSECQKYPCSDGSSSCGGFNAVEIFRTGIKEILSPLKVLYVNETFDAPQVKILFVLQLNGRNDRQVKRFLKSIYSPHHYYYVHVDKRQSYMFEEVEKIASKLGNMFISKTRYSTIWGGASLLEMFQDVIAQALENRETADWDYVINFSESDFPTLPIKDFELLLRRNMGYSFLASHGYNTGRFIQKQGFEYVFMECEERMWRIGNRGNFPANLQIDGGSDWVVLHRDLAEFSVSNEELPRKLRNLFKSIILPLESFYHTLSLNSQYCDKVVASNLRLTNWYRKQGCRCAGLKKVVDWCGCSPLVFREETIPKFSTEKSKAKPFFFARKFDSIVNVDAIAAVEKLSVDRDSIDFDHPSYNSSFVNVYKRDIDGNDTNLESFSFSIAEISPINLHKPVLERIDAFRRNSTASVQLVVTLKADFKIVQFLLSRKRHVELMEPLPIDDFFLKDVEYGTKYDLKEEICRSFLGLVTNRTLAQVRLVWDPTHRRILASKNGKTSPTVEMLWRDANGRTVAISDMKPYDSAFGGQFAELNIDSVNTSALGEWSVVVRGRSEKSPIAVMKFPVFPEGRISDLELIRKFYELNDHCESSDCKKLPWSTMYPDPKSDIVTGGVVPSGAVIQDLTTLVNSIDSQILEVSLPDVEDFLSAYAPAMYANVFLTKNVHGSIFGIRRAGEVIPLHNHPNMHGFLRILRGKVKAKYEGEVVIDEKDSCVFLDPVIGNVHEVTALNDATFFFDLLIPGYRDRNCTYFRKPRENFLPGSFYTLKKISAPPSFFCAPLRYDPKQGWTLNEKLVEEIFDSQVPKEASILEKALCDEDLRDFGDPALARLYRKEDGYCQGPLILQLVRYRNVCLPKVREVFGSEQSGSIIRLSLTDGHASFAAILMESVIGISSETPPGTKLVLNGRISVEGQFMLLDKSNTRVLGGKVEKLIEKWVIEKNAFAAGGDKKSASGAPKWISFGKKGASAISSKQTGNFRANDAMQPKDAIEPKEENEEFAKNREQTLRELQDNDEKQKKFAKPSVPLPTTSAAENSRKSAEERKSQPKKEKVNERKGRGRRGDPDSEDFGETKPSVKPTLFDFVSSSMPIETKEIPSRSGNFSNVSSDRFDGPKGHSDGNQRNQNQRLRTQGPREERREPRNQHQDRTEKNPRTETPNSNRNNGSFSGRNDGVTNANRQNRNNGRGQENRRTFSPKRFNENGNRPQHHQKDYQGPSESKRPPEAANFGKGSFNARNDAKRDFPNETRRKQNYERDQDDRKTNYNGNSARNDGGTNENRQKKSFGRGQDVRTTTEEGPPRRLNENAGSGNRPQNQSREFQSVSSDSRRDQVNRQDQNFRNDNGSGHRGQQNFQDSRPPPRNFKEKESNNRSDYQSNRNDFEGHNNRREEQNIRSRPNLDGHRPSTTGLEQRFQRMNVNNPSFPPPPSGHFGVGAQCMAPWQDGEFYRATIVQLGPAGMCTVRYDDYGTHESLPLAVLLR</sequence>
<keyword evidence="18" id="KW-1015">Disulfide bond</keyword>
<evidence type="ECO:0000256" key="7">
    <source>
        <dbReference type="ARBA" id="ARBA00022676"/>
    </source>
</evidence>
<evidence type="ECO:0000256" key="6">
    <source>
        <dbReference type="ARBA" id="ARBA00011972"/>
    </source>
</evidence>
<feature type="transmembrane region" description="Helical" evidence="23">
    <location>
        <begin position="126"/>
        <end position="145"/>
    </location>
</feature>
<comment type="catalytic activity">
    <reaction evidence="21">
        <text>UDP-alpha-D-xylose + L-seryl-[protein] = 3-O-(beta-D-xylosyl)-L-seryl-[protein] + UDP + H(+)</text>
        <dbReference type="Rhea" id="RHEA:50192"/>
        <dbReference type="Rhea" id="RHEA-COMP:9863"/>
        <dbReference type="Rhea" id="RHEA-COMP:12567"/>
        <dbReference type="ChEBI" id="CHEBI:15378"/>
        <dbReference type="ChEBI" id="CHEBI:29999"/>
        <dbReference type="ChEBI" id="CHEBI:57632"/>
        <dbReference type="ChEBI" id="CHEBI:58223"/>
        <dbReference type="ChEBI" id="CHEBI:132085"/>
        <dbReference type="EC" id="2.4.2.26"/>
    </reaction>
</comment>